<dbReference type="Pfam" id="PF00672">
    <property type="entry name" value="HAMP"/>
    <property type="match status" value="1"/>
</dbReference>
<dbReference type="GO" id="GO:0000155">
    <property type="term" value="F:phosphorelay sensor kinase activity"/>
    <property type="evidence" value="ECO:0007669"/>
    <property type="project" value="InterPro"/>
</dbReference>
<dbReference type="InterPro" id="IPR003660">
    <property type="entry name" value="HAMP_dom"/>
</dbReference>
<evidence type="ECO:0000256" key="9">
    <source>
        <dbReference type="ARBA" id="ARBA00022777"/>
    </source>
</evidence>
<dbReference type="CDD" id="cd06225">
    <property type="entry name" value="HAMP"/>
    <property type="match status" value="1"/>
</dbReference>
<dbReference type="FunFam" id="3.30.565.10:FF:000023">
    <property type="entry name" value="PAS domain-containing sensor histidine kinase"/>
    <property type="match status" value="1"/>
</dbReference>
<dbReference type="PANTHER" id="PTHR43711">
    <property type="entry name" value="TWO-COMPONENT HISTIDINE KINASE"/>
    <property type="match status" value="1"/>
</dbReference>
<keyword evidence="5" id="KW-1003">Cell membrane</keyword>
<dbReference type="EC" id="2.7.13.3" evidence="4"/>
<feature type="domain" description="HAMP" evidence="15">
    <location>
        <begin position="184"/>
        <end position="236"/>
    </location>
</feature>
<dbReference type="FunFam" id="1.10.287.130:FF:000001">
    <property type="entry name" value="Two-component sensor histidine kinase"/>
    <property type="match status" value="1"/>
</dbReference>
<dbReference type="InterPro" id="IPR036890">
    <property type="entry name" value="HATPase_C_sf"/>
</dbReference>
<evidence type="ECO:0000259" key="14">
    <source>
        <dbReference type="PROSITE" id="PS50109"/>
    </source>
</evidence>
<keyword evidence="7" id="KW-0808">Transferase</keyword>
<comment type="subcellular location">
    <subcellularLocation>
        <location evidence="3">Cell membrane</location>
        <topology evidence="3">Multi-pass membrane protein</topology>
    </subcellularLocation>
    <subcellularLocation>
        <location evidence="2">Membrane raft</location>
        <topology evidence="2">Multi-pass membrane protein</topology>
    </subcellularLocation>
</comment>
<evidence type="ECO:0000256" key="12">
    <source>
        <dbReference type="ARBA" id="ARBA00023136"/>
    </source>
</evidence>
<dbReference type="PROSITE" id="PS50109">
    <property type="entry name" value="HIS_KIN"/>
    <property type="match status" value="1"/>
</dbReference>
<evidence type="ECO:0000313" key="17">
    <source>
        <dbReference type="Proteomes" id="UP000440978"/>
    </source>
</evidence>
<keyword evidence="8" id="KW-0547">Nucleotide-binding</keyword>
<dbReference type="PRINTS" id="PR00344">
    <property type="entry name" value="BCTRLSENSOR"/>
</dbReference>
<dbReference type="Gene3D" id="3.30.565.10">
    <property type="entry name" value="Histidine kinase-like ATPase, C-terminal domain"/>
    <property type="match status" value="1"/>
</dbReference>
<keyword evidence="12 13" id="KW-0472">Membrane</keyword>
<gene>
    <name evidence="16" type="ORF">GMB86_11245</name>
</gene>
<evidence type="ECO:0000256" key="13">
    <source>
        <dbReference type="SAM" id="Phobius"/>
    </source>
</evidence>
<evidence type="ECO:0000256" key="5">
    <source>
        <dbReference type="ARBA" id="ARBA00022475"/>
    </source>
</evidence>
<dbReference type="InterPro" id="IPR003594">
    <property type="entry name" value="HATPase_dom"/>
</dbReference>
<dbReference type="SMART" id="SM00388">
    <property type="entry name" value="HisKA"/>
    <property type="match status" value="1"/>
</dbReference>
<keyword evidence="11" id="KW-0902">Two-component regulatory system</keyword>
<evidence type="ECO:0000256" key="3">
    <source>
        <dbReference type="ARBA" id="ARBA00004651"/>
    </source>
</evidence>
<dbReference type="SUPFAM" id="SSF47384">
    <property type="entry name" value="Homodimeric domain of signal transducing histidine kinase"/>
    <property type="match status" value="1"/>
</dbReference>
<evidence type="ECO:0000313" key="16">
    <source>
        <dbReference type="EMBL" id="MTT32582.1"/>
    </source>
</evidence>
<keyword evidence="10" id="KW-0067">ATP-binding</keyword>
<dbReference type="Pfam" id="PF00512">
    <property type="entry name" value="HisKA"/>
    <property type="match status" value="1"/>
</dbReference>
<comment type="catalytic activity">
    <reaction evidence="1">
        <text>ATP + protein L-histidine = ADP + protein N-phospho-L-histidine.</text>
        <dbReference type="EC" id="2.7.13.3"/>
    </reaction>
</comment>
<evidence type="ECO:0000259" key="15">
    <source>
        <dbReference type="PROSITE" id="PS50885"/>
    </source>
</evidence>
<dbReference type="Gene3D" id="1.10.8.500">
    <property type="entry name" value="HAMP domain in histidine kinase"/>
    <property type="match status" value="1"/>
</dbReference>
<dbReference type="AlphaFoldDB" id="A0A6N8CQY8"/>
<dbReference type="SUPFAM" id="SSF158472">
    <property type="entry name" value="HAMP domain-like"/>
    <property type="match status" value="1"/>
</dbReference>
<keyword evidence="13" id="KW-0812">Transmembrane</keyword>
<dbReference type="CDD" id="cd00082">
    <property type="entry name" value="HisKA"/>
    <property type="match status" value="1"/>
</dbReference>
<dbReference type="PANTHER" id="PTHR43711:SF1">
    <property type="entry name" value="HISTIDINE KINASE 1"/>
    <property type="match status" value="1"/>
</dbReference>
<evidence type="ECO:0000256" key="10">
    <source>
        <dbReference type="ARBA" id="ARBA00022840"/>
    </source>
</evidence>
<dbReference type="InterPro" id="IPR005467">
    <property type="entry name" value="His_kinase_dom"/>
</dbReference>
<organism evidence="16 17">
    <name type="scientific">Terrilactibacillus tamarindi</name>
    <dbReference type="NCBI Taxonomy" id="2599694"/>
    <lineage>
        <taxon>Bacteria</taxon>
        <taxon>Bacillati</taxon>
        <taxon>Bacillota</taxon>
        <taxon>Bacilli</taxon>
        <taxon>Bacillales</taxon>
        <taxon>Bacillaceae</taxon>
        <taxon>Terrilactibacillus</taxon>
    </lineage>
</organism>
<evidence type="ECO:0000256" key="1">
    <source>
        <dbReference type="ARBA" id="ARBA00000085"/>
    </source>
</evidence>
<evidence type="ECO:0000256" key="6">
    <source>
        <dbReference type="ARBA" id="ARBA00022553"/>
    </source>
</evidence>
<dbReference type="RefSeq" id="WP_155219930.1">
    <property type="nucleotide sequence ID" value="NZ_WNHB01000017.1"/>
</dbReference>
<evidence type="ECO:0000256" key="11">
    <source>
        <dbReference type="ARBA" id="ARBA00023012"/>
    </source>
</evidence>
<dbReference type="InterPro" id="IPR050736">
    <property type="entry name" value="Sensor_HK_Regulatory"/>
</dbReference>
<dbReference type="Proteomes" id="UP000440978">
    <property type="component" value="Unassembled WGS sequence"/>
</dbReference>
<dbReference type="GO" id="GO:0045121">
    <property type="term" value="C:membrane raft"/>
    <property type="evidence" value="ECO:0007669"/>
    <property type="project" value="UniProtKB-SubCell"/>
</dbReference>
<dbReference type="SUPFAM" id="SSF55874">
    <property type="entry name" value="ATPase domain of HSP90 chaperone/DNA topoisomerase II/histidine kinase"/>
    <property type="match status" value="1"/>
</dbReference>
<dbReference type="GO" id="GO:0005524">
    <property type="term" value="F:ATP binding"/>
    <property type="evidence" value="ECO:0007669"/>
    <property type="project" value="UniProtKB-KW"/>
</dbReference>
<sequence>MKISRIGLKLGTAFMILFIILLMTLGVAIDQLFSHFFYAQMKEDSQELASHFVSMAKTKDASSTAMINNFAEFSSVQIVWVTENGQVIAHSGKSERQHPFINQKDLNRMFSGQSIDFIYNDSSGHRYYISGKPVVKNQKPQSALYILSSMNKIDDSIRTVRKLLFLSALGAFLVALGMTFIMTKLLSQPLLKMQKVTDRMSKGDWDTRLDIRQKDEMGMLGQSINNLAQSLQRYRDTRQEFFANISHELRTPITYLEGYSKVLTDNLVENEAEKKKYLTIIHQEAIRLQKLVDDLFELSKMEEGKIELTMERLDMKDIILNTLSKVKLKAEQKNIILKTELHQDIPFILGDSYRMEQILLNLLENAIKYTDQGEIIVQLVSENSSLVLSVSDTGQGIPEEELPYIFDRFYRIEKSRSRDYGGTGLGLSIVKKLVDLQGGSIHVESKLDVGTTFTLTFPQHEELESLEGSS</sequence>
<protein>
    <recommendedName>
        <fullName evidence="4">histidine kinase</fullName>
        <ecNumber evidence="4">2.7.13.3</ecNumber>
    </recommendedName>
</protein>
<dbReference type="InterPro" id="IPR004358">
    <property type="entry name" value="Sig_transdc_His_kin-like_C"/>
</dbReference>
<name>A0A6N8CQY8_9BACI</name>
<dbReference type="Gene3D" id="1.10.287.130">
    <property type="match status" value="1"/>
</dbReference>
<keyword evidence="13" id="KW-1133">Transmembrane helix</keyword>
<proteinExistence type="predicted"/>
<dbReference type="SMART" id="SM00387">
    <property type="entry name" value="HATPase_c"/>
    <property type="match status" value="1"/>
</dbReference>
<dbReference type="SMART" id="SM00304">
    <property type="entry name" value="HAMP"/>
    <property type="match status" value="1"/>
</dbReference>
<accession>A0A6N8CQY8</accession>
<dbReference type="Gene3D" id="3.30.450.20">
    <property type="entry name" value="PAS domain"/>
    <property type="match status" value="1"/>
</dbReference>
<comment type="caution">
    <text evidence="16">The sequence shown here is derived from an EMBL/GenBank/DDBJ whole genome shotgun (WGS) entry which is preliminary data.</text>
</comment>
<dbReference type="GO" id="GO:0005886">
    <property type="term" value="C:plasma membrane"/>
    <property type="evidence" value="ECO:0007669"/>
    <property type="project" value="UniProtKB-SubCell"/>
</dbReference>
<dbReference type="EMBL" id="WNHB01000017">
    <property type="protein sequence ID" value="MTT32582.1"/>
    <property type="molecule type" value="Genomic_DNA"/>
</dbReference>
<feature type="transmembrane region" description="Helical" evidence="13">
    <location>
        <begin position="12"/>
        <end position="33"/>
    </location>
</feature>
<feature type="transmembrane region" description="Helical" evidence="13">
    <location>
        <begin position="163"/>
        <end position="186"/>
    </location>
</feature>
<feature type="domain" description="Histidine kinase" evidence="14">
    <location>
        <begin position="244"/>
        <end position="461"/>
    </location>
</feature>
<keyword evidence="6" id="KW-0597">Phosphoprotein</keyword>
<evidence type="ECO:0000256" key="2">
    <source>
        <dbReference type="ARBA" id="ARBA00004314"/>
    </source>
</evidence>
<reference evidence="16 17" key="1">
    <citation type="submission" date="2019-11" db="EMBL/GenBank/DDBJ databases">
        <title>Terrilactibacillus tamarindus sp. nov. BCM23-1 isolated from bark of Tamarindus indica.</title>
        <authorList>
            <person name="Kingkaew E."/>
            <person name="Tanasupawat S."/>
        </authorList>
    </citation>
    <scope>NUCLEOTIDE SEQUENCE [LARGE SCALE GENOMIC DNA]</scope>
    <source>
        <strain evidence="16 17">BCM23-1</strain>
    </source>
</reference>
<evidence type="ECO:0000256" key="4">
    <source>
        <dbReference type="ARBA" id="ARBA00012438"/>
    </source>
</evidence>
<dbReference type="InterPro" id="IPR036097">
    <property type="entry name" value="HisK_dim/P_sf"/>
</dbReference>
<dbReference type="OrthoDB" id="9813151at2"/>
<keyword evidence="17" id="KW-1185">Reference proteome</keyword>
<dbReference type="CDD" id="cd16922">
    <property type="entry name" value="HATPase_EvgS-ArcB-TorS-like"/>
    <property type="match status" value="1"/>
</dbReference>
<dbReference type="PROSITE" id="PS50885">
    <property type="entry name" value="HAMP"/>
    <property type="match status" value="1"/>
</dbReference>
<keyword evidence="9" id="KW-0418">Kinase</keyword>
<evidence type="ECO:0000256" key="7">
    <source>
        <dbReference type="ARBA" id="ARBA00022679"/>
    </source>
</evidence>
<evidence type="ECO:0000256" key="8">
    <source>
        <dbReference type="ARBA" id="ARBA00022741"/>
    </source>
</evidence>
<dbReference type="InterPro" id="IPR003661">
    <property type="entry name" value="HisK_dim/P_dom"/>
</dbReference>
<dbReference type="Pfam" id="PF02518">
    <property type="entry name" value="HATPase_c"/>
    <property type="match status" value="1"/>
</dbReference>